<name>A0ABM1E8P5_PRICU</name>
<evidence type="ECO:0000313" key="2">
    <source>
        <dbReference type="Proteomes" id="UP000695022"/>
    </source>
</evidence>
<gene>
    <name evidence="3" type="primary">LOC106809850</name>
</gene>
<organism evidence="2 3">
    <name type="scientific">Priapulus caudatus</name>
    <name type="common">Priapulid worm</name>
    <dbReference type="NCBI Taxonomy" id="37621"/>
    <lineage>
        <taxon>Eukaryota</taxon>
        <taxon>Metazoa</taxon>
        <taxon>Ecdysozoa</taxon>
        <taxon>Scalidophora</taxon>
        <taxon>Priapulida</taxon>
        <taxon>Priapulimorpha</taxon>
        <taxon>Priapulimorphida</taxon>
        <taxon>Priapulidae</taxon>
        <taxon>Priapulus</taxon>
    </lineage>
</organism>
<sequence>MAPAHKYGAYWAITYPKRHPMEFVAIFSTGFFLSGILLLSAGYVVPRHDYDDADEPTAAMTEAEQRQMAHRAFRLDVCIIVGLTLVCTSAVTLVVVLIAVTCHMGRKDYNELRCRQRLVGNDVPTSTTLHAVQPAARDLYYYDNSVDNMVYTEQ</sequence>
<dbReference type="RefSeq" id="XP_014668566.1">
    <property type="nucleotide sequence ID" value="XM_014813080.1"/>
</dbReference>
<keyword evidence="1" id="KW-0472">Membrane</keyword>
<proteinExistence type="predicted"/>
<accession>A0ABM1E8P5</accession>
<protein>
    <submittedName>
        <fullName evidence="3">Transmembrane protein 74B-like</fullName>
    </submittedName>
</protein>
<dbReference type="Proteomes" id="UP000695022">
    <property type="component" value="Unplaced"/>
</dbReference>
<feature type="transmembrane region" description="Helical" evidence="1">
    <location>
        <begin position="23"/>
        <end position="45"/>
    </location>
</feature>
<evidence type="ECO:0000256" key="1">
    <source>
        <dbReference type="SAM" id="Phobius"/>
    </source>
</evidence>
<evidence type="ECO:0000313" key="3">
    <source>
        <dbReference type="RefSeq" id="XP_014668566.1"/>
    </source>
</evidence>
<reference evidence="3" key="1">
    <citation type="submission" date="2025-08" db="UniProtKB">
        <authorList>
            <consortium name="RefSeq"/>
        </authorList>
    </citation>
    <scope>IDENTIFICATION</scope>
</reference>
<keyword evidence="2" id="KW-1185">Reference proteome</keyword>
<feature type="transmembrane region" description="Helical" evidence="1">
    <location>
        <begin position="79"/>
        <end position="100"/>
    </location>
</feature>
<dbReference type="GeneID" id="106809850"/>
<keyword evidence="1" id="KW-1133">Transmembrane helix</keyword>
<keyword evidence="1" id="KW-0812">Transmembrane</keyword>